<dbReference type="OrthoDB" id="886161at2"/>
<evidence type="ECO:0000313" key="1">
    <source>
        <dbReference type="EMBL" id="TCS99094.1"/>
    </source>
</evidence>
<dbReference type="RefSeq" id="WP_132764528.1">
    <property type="nucleotide sequence ID" value="NZ_SMAH01000003.1"/>
</dbReference>
<accession>A0A4R3LKN3</accession>
<sequence length="297" mass="32940">MSESGALINLGDISKPATVLIEKVSDAVGGIAKPWQIKRVAKAEAEADLIRAQTRIEISELEQRALVRMVREEGQKQENIESITAKAIPHLSPEAKPEQVEKDWLTHFFDRCRLVSDQEMQSLWANILAGQANAPGTFSKRTIELVATLDKADAQLFTRFCTFAWMIGGLTALVLDEQNEIFNRVGITFSSLNHLDDIGLVTFNNLTGFIRRGLGKYATVFYYGRPVTIEFPQDQNELVLGKVLLTRAGMELAPICGSAPSDDYFAYVLAEWQKHGYILSSPLLNREPNQSIGGING</sequence>
<dbReference type="AlphaFoldDB" id="A0A4R3LKN3"/>
<proteinExistence type="predicted"/>
<dbReference type="EMBL" id="VJNC01000004">
    <property type="protein sequence ID" value="TSE22822.1"/>
    <property type="molecule type" value="Genomic_DNA"/>
</dbReference>
<dbReference type="Proteomes" id="UP000315577">
    <property type="component" value="Unassembled WGS sequence"/>
</dbReference>
<organism evidence="1 3">
    <name type="scientific">Tepidimonas ignava</name>
    <dbReference type="NCBI Taxonomy" id="114249"/>
    <lineage>
        <taxon>Bacteria</taxon>
        <taxon>Pseudomonadati</taxon>
        <taxon>Pseudomonadota</taxon>
        <taxon>Betaproteobacteria</taxon>
        <taxon>Burkholderiales</taxon>
        <taxon>Tepidimonas</taxon>
    </lineage>
</organism>
<dbReference type="Proteomes" id="UP000295536">
    <property type="component" value="Unassembled WGS sequence"/>
</dbReference>
<gene>
    <name evidence="1" type="ORF">EDC36_103158</name>
    <name evidence="2" type="ORF">Tigna_00797</name>
</gene>
<dbReference type="InterPro" id="IPR021254">
    <property type="entry name" value="DUF2806"/>
</dbReference>
<dbReference type="Pfam" id="PF10987">
    <property type="entry name" value="DUF2806"/>
    <property type="match status" value="1"/>
</dbReference>
<reference evidence="1 3" key="1">
    <citation type="submission" date="2019-03" db="EMBL/GenBank/DDBJ databases">
        <title>Genomic Encyclopedia of Type Strains, Phase IV (KMG-IV): sequencing the most valuable type-strain genomes for metagenomic binning, comparative biology and taxonomic classification.</title>
        <authorList>
            <person name="Goeker M."/>
        </authorList>
    </citation>
    <scope>NUCLEOTIDE SEQUENCE [LARGE SCALE GENOMIC DNA]</scope>
    <source>
        <strain evidence="1 3">DSM 12034</strain>
    </source>
</reference>
<protein>
    <submittedName>
        <fullName evidence="1">Uncharacterized protein DUF2806</fullName>
    </submittedName>
</protein>
<evidence type="ECO:0000313" key="3">
    <source>
        <dbReference type="Proteomes" id="UP000295536"/>
    </source>
</evidence>
<reference evidence="2 4" key="2">
    <citation type="submission" date="2019-07" db="EMBL/GenBank/DDBJ databases">
        <title>Tepidimonas ignava SPS-1037 draft genome.</title>
        <authorList>
            <person name="Da Costa M.S."/>
            <person name="Froufe H.J.C."/>
            <person name="Egas C."/>
            <person name="Albuquerque L."/>
        </authorList>
    </citation>
    <scope>NUCLEOTIDE SEQUENCE [LARGE SCALE GENOMIC DNA]</scope>
    <source>
        <strain evidence="2 4">SPS-1037</strain>
    </source>
</reference>
<evidence type="ECO:0000313" key="4">
    <source>
        <dbReference type="Proteomes" id="UP000315577"/>
    </source>
</evidence>
<name>A0A4R3LKN3_9BURK</name>
<dbReference type="EMBL" id="SMAH01000003">
    <property type="protein sequence ID" value="TCS99094.1"/>
    <property type="molecule type" value="Genomic_DNA"/>
</dbReference>
<comment type="caution">
    <text evidence="1">The sequence shown here is derived from an EMBL/GenBank/DDBJ whole genome shotgun (WGS) entry which is preliminary data.</text>
</comment>
<keyword evidence="4" id="KW-1185">Reference proteome</keyword>
<evidence type="ECO:0000313" key="2">
    <source>
        <dbReference type="EMBL" id="TSE22822.1"/>
    </source>
</evidence>